<organism evidence="1 2">
    <name type="scientific">Desulfoglaeba alkanexedens ALDC</name>
    <dbReference type="NCBI Taxonomy" id="980445"/>
    <lineage>
        <taxon>Bacteria</taxon>
        <taxon>Pseudomonadati</taxon>
        <taxon>Thermodesulfobacteriota</taxon>
        <taxon>Syntrophobacteria</taxon>
        <taxon>Syntrophobacterales</taxon>
        <taxon>Syntrophobacteraceae</taxon>
        <taxon>Desulfoglaeba</taxon>
    </lineage>
</organism>
<protein>
    <submittedName>
        <fullName evidence="1">Uncharacterized protein</fullName>
    </submittedName>
</protein>
<dbReference type="KEGG" id="dax:FDQ92_09435"/>
<dbReference type="OrthoDB" id="5517148at2"/>
<proteinExistence type="predicted"/>
<dbReference type="Proteomes" id="UP000298602">
    <property type="component" value="Chromosome"/>
</dbReference>
<reference evidence="1 2" key="2">
    <citation type="submission" date="2019-05" db="EMBL/GenBank/DDBJ databases">
        <authorList>
            <person name="Suflita J.M."/>
            <person name="Marks C.R."/>
        </authorList>
    </citation>
    <scope>NUCLEOTIDE SEQUENCE [LARGE SCALE GENOMIC DNA]</scope>
    <source>
        <strain evidence="1 2">ALDC</strain>
    </source>
</reference>
<reference evidence="1 2" key="1">
    <citation type="submission" date="2019-05" db="EMBL/GenBank/DDBJ databases">
        <title>The Complete Genome Sequence of the n-alkane-degrading Desulfoglaeba alkanexedens ALDC reveals multiple alkylsuccinate synthase gene clusters.</title>
        <authorList>
            <person name="Callaghan A.V."/>
            <person name="Davidova I.A."/>
            <person name="Duncan K.E."/>
            <person name="Morris B."/>
            <person name="McInerney M.J."/>
        </authorList>
    </citation>
    <scope>NUCLEOTIDE SEQUENCE [LARGE SCALE GENOMIC DNA]</scope>
    <source>
        <strain evidence="1 2">ALDC</strain>
    </source>
</reference>
<evidence type="ECO:0000313" key="2">
    <source>
        <dbReference type="Proteomes" id="UP000298602"/>
    </source>
</evidence>
<dbReference type="EMBL" id="CP040098">
    <property type="protein sequence ID" value="QCQ22362.1"/>
    <property type="molecule type" value="Genomic_DNA"/>
</dbReference>
<sequence>MATTLEALKAARTDYFRAHWENEELIMEPHCACGEELDEDYYCGSCRRTCNCRFVLCEDARSLEVMQKFIHGNPDFRDFRADVLAGGVED</sequence>
<accession>A0A4P8L6G5</accession>
<evidence type="ECO:0000313" key="1">
    <source>
        <dbReference type="EMBL" id="QCQ22362.1"/>
    </source>
</evidence>
<keyword evidence="2" id="KW-1185">Reference proteome</keyword>
<name>A0A4P8L6G5_9BACT</name>
<dbReference type="RefSeq" id="WP_137424479.1">
    <property type="nucleotide sequence ID" value="NZ_CP040098.1"/>
</dbReference>
<gene>
    <name evidence="1" type="ORF">FDQ92_09435</name>
</gene>
<dbReference type="AlphaFoldDB" id="A0A4P8L6G5"/>